<feature type="transmembrane region" description="Helical" evidence="7">
    <location>
        <begin position="28"/>
        <end position="47"/>
    </location>
</feature>
<dbReference type="Proteomes" id="UP000628775">
    <property type="component" value="Unassembled WGS sequence"/>
</dbReference>
<keyword evidence="3" id="KW-1003">Cell membrane</keyword>
<evidence type="ECO:0000256" key="6">
    <source>
        <dbReference type="ARBA" id="ARBA00023136"/>
    </source>
</evidence>
<keyword evidence="6 7" id="KW-0472">Membrane</keyword>
<proteinExistence type="inferred from homology"/>
<dbReference type="PANTHER" id="PTHR30151">
    <property type="entry name" value="ALKANE SULFONATE ABC TRANSPORTER-RELATED, MEMBRANE SUBUNIT"/>
    <property type="match status" value="1"/>
</dbReference>
<dbReference type="PROSITE" id="PS50928">
    <property type="entry name" value="ABC_TM1"/>
    <property type="match status" value="1"/>
</dbReference>
<dbReference type="CDD" id="cd06261">
    <property type="entry name" value="TM_PBP2"/>
    <property type="match status" value="1"/>
</dbReference>
<protein>
    <submittedName>
        <fullName evidence="9">Nitrate ABC transporter permease</fullName>
    </submittedName>
</protein>
<feature type="transmembrane region" description="Helical" evidence="7">
    <location>
        <begin position="85"/>
        <end position="107"/>
    </location>
</feature>
<dbReference type="InterPro" id="IPR000515">
    <property type="entry name" value="MetI-like"/>
</dbReference>
<dbReference type="Gene3D" id="1.10.3720.10">
    <property type="entry name" value="MetI-like"/>
    <property type="match status" value="1"/>
</dbReference>
<evidence type="ECO:0000313" key="9">
    <source>
        <dbReference type="EMBL" id="GGE45353.1"/>
    </source>
</evidence>
<evidence type="ECO:0000313" key="10">
    <source>
        <dbReference type="Proteomes" id="UP000628775"/>
    </source>
</evidence>
<reference evidence="9" key="1">
    <citation type="journal article" date="2014" name="Int. J. Syst. Evol. Microbiol.">
        <title>Complete genome sequence of Corynebacterium casei LMG S-19264T (=DSM 44701T), isolated from a smear-ripened cheese.</title>
        <authorList>
            <consortium name="US DOE Joint Genome Institute (JGI-PGF)"/>
            <person name="Walter F."/>
            <person name="Albersmeier A."/>
            <person name="Kalinowski J."/>
            <person name="Ruckert C."/>
        </authorList>
    </citation>
    <scope>NUCLEOTIDE SEQUENCE</scope>
    <source>
        <strain evidence="9">CGMCC 1.15371</strain>
    </source>
</reference>
<feature type="domain" description="ABC transmembrane type-1" evidence="8">
    <location>
        <begin position="85"/>
        <end position="265"/>
    </location>
</feature>
<dbReference type="SUPFAM" id="SSF161098">
    <property type="entry name" value="MetI-like"/>
    <property type="match status" value="1"/>
</dbReference>
<keyword evidence="2 7" id="KW-0813">Transport</keyword>
<evidence type="ECO:0000256" key="2">
    <source>
        <dbReference type="ARBA" id="ARBA00022448"/>
    </source>
</evidence>
<comment type="similarity">
    <text evidence="7">Belongs to the binding-protein-dependent transport system permease family.</text>
</comment>
<feature type="transmembrane region" description="Helical" evidence="7">
    <location>
        <begin position="147"/>
        <end position="169"/>
    </location>
</feature>
<evidence type="ECO:0000256" key="4">
    <source>
        <dbReference type="ARBA" id="ARBA00022692"/>
    </source>
</evidence>
<feature type="transmembrane region" description="Helical" evidence="7">
    <location>
        <begin position="209"/>
        <end position="232"/>
    </location>
</feature>
<dbReference type="AlphaFoldDB" id="A0A8J2YIG2"/>
<accession>A0A8J2YIG2</accession>
<comment type="caution">
    <text evidence="9">The sequence shown here is derived from an EMBL/GenBank/DDBJ whole genome shotgun (WGS) entry which is preliminary data.</text>
</comment>
<reference evidence="9" key="2">
    <citation type="submission" date="2020-09" db="EMBL/GenBank/DDBJ databases">
        <authorList>
            <person name="Sun Q."/>
            <person name="Zhou Y."/>
        </authorList>
    </citation>
    <scope>NUCLEOTIDE SEQUENCE</scope>
    <source>
        <strain evidence="9">CGMCC 1.15371</strain>
    </source>
</reference>
<gene>
    <name evidence="9" type="ORF">GCM10011391_25240</name>
</gene>
<keyword evidence="4 7" id="KW-0812">Transmembrane</keyword>
<dbReference type="Pfam" id="PF00528">
    <property type="entry name" value="BPD_transp_1"/>
    <property type="match status" value="1"/>
</dbReference>
<evidence type="ECO:0000256" key="1">
    <source>
        <dbReference type="ARBA" id="ARBA00004651"/>
    </source>
</evidence>
<feature type="transmembrane region" description="Helical" evidence="7">
    <location>
        <begin position="244"/>
        <end position="264"/>
    </location>
</feature>
<dbReference type="RefSeq" id="WP_188694492.1">
    <property type="nucleotide sequence ID" value="NZ_BMIR01000011.1"/>
</dbReference>
<dbReference type="EMBL" id="BMIR01000011">
    <property type="protein sequence ID" value="GGE45353.1"/>
    <property type="molecule type" value="Genomic_DNA"/>
</dbReference>
<dbReference type="InterPro" id="IPR035906">
    <property type="entry name" value="MetI-like_sf"/>
</dbReference>
<dbReference type="GO" id="GO:0005886">
    <property type="term" value="C:plasma membrane"/>
    <property type="evidence" value="ECO:0007669"/>
    <property type="project" value="UniProtKB-SubCell"/>
</dbReference>
<dbReference type="PANTHER" id="PTHR30151:SF0">
    <property type="entry name" value="ABC TRANSPORTER PERMEASE PROTEIN MJ0413-RELATED"/>
    <property type="match status" value="1"/>
</dbReference>
<feature type="transmembrane region" description="Helical" evidence="7">
    <location>
        <begin position="119"/>
        <end position="141"/>
    </location>
</feature>
<dbReference type="GO" id="GO:0055085">
    <property type="term" value="P:transmembrane transport"/>
    <property type="evidence" value="ECO:0007669"/>
    <property type="project" value="InterPro"/>
</dbReference>
<organism evidence="9 10">
    <name type="scientific">Pullulanibacillus camelliae</name>
    <dbReference type="NCBI Taxonomy" id="1707096"/>
    <lineage>
        <taxon>Bacteria</taxon>
        <taxon>Bacillati</taxon>
        <taxon>Bacillota</taxon>
        <taxon>Bacilli</taxon>
        <taxon>Bacillales</taxon>
        <taxon>Sporolactobacillaceae</taxon>
        <taxon>Pullulanibacillus</taxon>
    </lineage>
</organism>
<evidence type="ECO:0000259" key="8">
    <source>
        <dbReference type="PROSITE" id="PS50928"/>
    </source>
</evidence>
<sequence>MKESSNHITRSESIERQLWRRKVRRTRAFQTLTIASPILLLVVWEILSRTAMIDPRFFPPPTTIIVEFFHLAATGQLFHHVGISLYRILGGFLMGVIPAIIIGLLMGMYLPVRYTLQPLVMALMPIPTLALMPIIIIVFGINDLSKMITIAGSVFFPVLINTVAGVTNIDHIYVDIAKNYGAKSKDYFFKIALPGALPMMMEGIQMGQAIALLTIVAAEMIGANSGIGYLIWTKYKTFVLKDMYVGLVLISFFGYLFSLLLRALQRKLIPWQK</sequence>
<keyword evidence="10" id="KW-1185">Reference proteome</keyword>
<evidence type="ECO:0000256" key="5">
    <source>
        <dbReference type="ARBA" id="ARBA00022989"/>
    </source>
</evidence>
<keyword evidence="5 7" id="KW-1133">Transmembrane helix</keyword>
<comment type="subcellular location">
    <subcellularLocation>
        <location evidence="1 7">Cell membrane</location>
        <topology evidence="1 7">Multi-pass membrane protein</topology>
    </subcellularLocation>
</comment>
<name>A0A8J2YIG2_9BACL</name>
<evidence type="ECO:0000256" key="7">
    <source>
        <dbReference type="RuleBase" id="RU363032"/>
    </source>
</evidence>
<evidence type="ECO:0000256" key="3">
    <source>
        <dbReference type="ARBA" id="ARBA00022475"/>
    </source>
</evidence>